<comment type="caution">
    <text evidence="4">The sequence shown here is derived from an EMBL/GenBank/DDBJ whole genome shotgun (WGS) entry which is preliminary data.</text>
</comment>
<evidence type="ECO:0000313" key="4">
    <source>
        <dbReference type="EMBL" id="KAI1728796.1"/>
    </source>
</evidence>
<keyword evidence="1 2" id="KW-1015">Disulfide bond</keyword>
<dbReference type="EMBL" id="JAKKPZ010000001">
    <property type="protein sequence ID" value="KAI1728796.1"/>
    <property type="molecule type" value="Genomic_DNA"/>
</dbReference>
<dbReference type="Pfam" id="PF00057">
    <property type="entry name" value="Ldl_recept_a"/>
    <property type="match status" value="1"/>
</dbReference>
<name>A0AAD4RDL7_9BILA</name>
<dbReference type="CDD" id="cd00112">
    <property type="entry name" value="LDLa"/>
    <property type="match status" value="1"/>
</dbReference>
<gene>
    <name evidence="4" type="ORF">DdX_00999</name>
</gene>
<accession>A0AAD4RDL7</accession>
<dbReference type="PROSITE" id="PS01209">
    <property type="entry name" value="LDLRA_1"/>
    <property type="match status" value="1"/>
</dbReference>
<feature type="signal peptide" evidence="3">
    <location>
        <begin position="1"/>
        <end position="20"/>
    </location>
</feature>
<evidence type="ECO:0000256" key="3">
    <source>
        <dbReference type="SAM" id="SignalP"/>
    </source>
</evidence>
<keyword evidence="5" id="KW-1185">Reference proteome</keyword>
<reference evidence="4" key="1">
    <citation type="submission" date="2022-01" db="EMBL/GenBank/DDBJ databases">
        <title>Genome Sequence Resource for Two Populations of Ditylenchus destructor, the Migratory Endoparasitic Phytonematode.</title>
        <authorList>
            <person name="Zhang H."/>
            <person name="Lin R."/>
            <person name="Xie B."/>
        </authorList>
    </citation>
    <scope>NUCLEOTIDE SEQUENCE</scope>
    <source>
        <strain evidence="4">BazhouSP</strain>
    </source>
</reference>
<keyword evidence="4" id="KW-0675">Receptor</keyword>
<feature type="chain" id="PRO_5042256814" evidence="3">
    <location>
        <begin position="21"/>
        <end position="142"/>
    </location>
</feature>
<dbReference type="Gene3D" id="2.40.128.620">
    <property type="match status" value="1"/>
</dbReference>
<dbReference type="SUPFAM" id="SSF57424">
    <property type="entry name" value="LDL receptor-like module"/>
    <property type="match status" value="1"/>
</dbReference>
<feature type="disulfide bond" evidence="2">
    <location>
        <begin position="59"/>
        <end position="74"/>
    </location>
</feature>
<dbReference type="InterPro" id="IPR002172">
    <property type="entry name" value="LDrepeatLR_classA_rpt"/>
</dbReference>
<dbReference type="AlphaFoldDB" id="A0AAD4RDL7"/>
<keyword evidence="3" id="KW-0732">Signal</keyword>
<evidence type="ECO:0000256" key="1">
    <source>
        <dbReference type="ARBA" id="ARBA00023157"/>
    </source>
</evidence>
<dbReference type="PROSITE" id="PS50068">
    <property type="entry name" value="LDLRA_2"/>
    <property type="match status" value="1"/>
</dbReference>
<proteinExistence type="predicted"/>
<evidence type="ECO:0000256" key="2">
    <source>
        <dbReference type="PROSITE-ProRule" id="PRU00124"/>
    </source>
</evidence>
<comment type="caution">
    <text evidence="2">Lacks conserved residue(s) required for the propagation of feature annotation.</text>
</comment>
<dbReference type="Proteomes" id="UP001201812">
    <property type="component" value="Unassembled WGS sequence"/>
</dbReference>
<organism evidence="4 5">
    <name type="scientific">Ditylenchus destructor</name>
    <dbReference type="NCBI Taxonomy" id="166010"/>
    <lineage>
        <taxon>Eukaryota</taxon>
        <taxon>Metazoa</taxon>
        <taxon>Ecdysozoa</taxon>
        <taxon>Nematoda</taxon>
        <taxon>Chromadorea</taxon>
        <taxon>Rhabditida</taxon>
        <taxon>Tylenchina</taxon>
        <taxon>Tylenchomorpha</taxon>
        <taxon>Sphaerularioidea</taxon>
        <taxon>Anguinidae</taxon>
        <taxon>Anguininae</taxon>
        <taxon>Ditylenchus</taxon>
    </lineage>
</organism>
<protein>
    <submittedName>
        <fullName evidence="4">Low-density lipoprotein receptor domain class A domain-containing protein</fullName>
    </submittedName>
</protein>
<dbReference type="SMART" id="SM00192">
    <property type="entry name" value="LDLa"/>
    <property type="match status" value="1"/>
</dbReference>
<evidence type="ECO:0000313" key="5">
    <source>
        <dbReference type="Proteomes" id="UP001201812"/>
    </source>
</evidence>
<dbReference type="InterPro" id="IPR023415">
    <property type="entry name" value="LDLR_class-A_CS"/>
</dbReference>
<sequence length="142" mass="16475">MKIYWFLLPVLFILLDVGNSELKSKPGYAEVKQSCKLECDDGYFLCEKNKTCVYEHWRCDGVIDCSTSEDELNCTHYTKKDADSGFYKALENGIKSCTKTGNVLKQILRNMTPEELKVITKAVSDYMKTKEDQWKTNYYYGK</sequence>
<keyword evidence="4" id="KW-0449">Lipoprotein</keyword>
<dbReference type="InterPro" id="IPR036055">
    <property type="entry name" value="LDL_receptor-like_sf"/>
</dbReference>